<evidence type="ECO:0000313" key="2">
    <source>
        <dbReference type="EMBL" id="OEG12428.1"/>
    </source>
</evidence>
<feature type="transmembrane region" description="Helical" evidence="1">
    <location>
        <begin position="29"/>
        <end position="48"/>
    </location>
</feature>
<feature type="transmembrane region" description="Helical" evidence="1">
    <location>
        <begin position="54"/>
        <end position="74"/>
    </location>
</feature>
<name>A0A1E5GI87_9ENTE</name>
<dbReference type="RefSeq" id="WP_069664129.1">
    <property type="nucleotide sequence ID" value="NZ_JBHUJJ010000001.1"/>
</dbReference>
<accession>A0A1E5GI87</accession>
<keyword evidence="3" id="KW-1185">Reference proteome</keyword>
<evidence type="ECO:0000313" key="3">
    <source>
        <dbReference type="Proteomes" id="UP000095094"/>
    </source>
</evidence>
<protein>
    <submittedName>
        <fullName evidence="2">Uncharacterized protein</fullName>
    </submittedName>
</protein>
<gene>
    <name evidence="2" type="ORF">BCR25_07770</name>
</gene>
<comment type="caution">
    <text evidence="2">The sequence shown here is derived from an EMBL/GenBank/DDBJ whole genome shotgun (WGS) entry which is preliminary data.</text>
</comment>
<keyword evidence="1" id="KW-0812">Transmembrane</keyword>
<dbReference type="Proteomes" id="UP000095094">
    <property type="component" value="Unassembled WGS sequence"/>
</dbReference>
<dbReference type="AlphaFoldDB" id="A0A1E5GI87"/>
<evidence type="ECO:0000256" key="1">
    <source>
        <dbReference type="SAM" id="Phobius"/>
    </source>
</evidence>
<keyword evidence="1" id="KW-1133">Transmembrane helix</keyword>
<feature type="transmembrane region" description="Helical" evidence="1">
    <location>
        <begin position="192"/>
        <end position="211"/>
    </location>
</feature>
<sequence>MENLNEKINHDLDYYKSGIKQLYQRSYQMYMFGVIAVLLLTVTGIGVSTAMIRGLLLLVFIGEVAVLVYLLRFLKEDAFEAYFKEVPEKLTAAFPAMQESAPQEDNQAYYFLDSQGELIKLNKKNIRNFPSKISQFTLLVGFNYDTDKVRFEQPLHFYYYDITSITHSDSYKKEVLKHTNFMAKRRKRRIRTLIFTLLGIALAGTVVYFGVKSYLTDTNATIFEKRVKEAAEEEINEQKTTIQSVAISRGDETIKLTIPKKLHDQAGYYMKIDNEKGYSYQSFISDTYFMDVSMIQKSAYASFTDYLKAAAQTREESSVNKSTEKVHEEFFIDEYREEAKEDSEQGKMIAYYFESEGNYGTVSLSIYDEDQLGLPAETTLEMLKSLKFERKENAI</sequence>
<keyword evidence="1" id="KW-0472">Membrane</keyword>
<dbReference type="OrthoDB" id="2174946at2"/>
<dbReference type="EMBL" id="MIJY01000034">
    <property type="protein sequence ID" value="OEG12428.1"/>
    <property type="molecule type" value="Genomic_DNA"/>
</dbReference>
<proteinExistence type="predicted"/>
<reference evidence="3" key="1">
    <citation type="submission" date="2016-09" db="EMBL/GenBank/DDBJ databases">
        <authorList>
            <person name="Gulvik C.A."/>
        </authorList>
    </citation>
    <scope>NUCLEOTIDE SEQUENCE [LARGE SCALE GENOMIC DNA]</scope>
    <source>
        <strain evidence="3">LMG 8895</strain>
    </source>
</reference>
<organism evidence="2 3">
    <name type="scientific">Enterococcus termitis</name>
    <dbReference type="NCBI Taxonomy" id="332950"/>
    <lineage>
        <taxon>Bacteria</taxon>
        <taxon>Bacillati</taxon>
        <taxon>Bacillota</taxon>
        <taxon>Bacilli</taxon>
        <taxon>Lactobacillales</taxon>
        <taxon>Enterococcaceae</taxon>
        <taxon>Enterococcus</taxon>
    </lineage>
</organism>